<dbReference type="AlphaFoldDB" id="A0A5E4NC89"/>
<gene>
    <name evidence="10" type="ORF">CINCED_3A022200</name>
</gene>
<evidence type="ECO:0000313" key="11">
    <source>
        <dbReference type="Proteomes" id="UP000325440"/>
    </source>
</evidence>
<dbReference type="Pfam" id="PF01529">
    <property type="entry name" value="DHHC"/>
    <property type="match status" value="1"/>
</dbReference>
<dbReference type="OrthoDB" id="6781668at2759"/>
<feature type="repeat" description="ANK" evidence="7">
    <location>
        <begin position="81"/>
        <end position="113"/>
    </location>
</feature>
<organism evidence="10 11">
    <name type="scientific">Cinara cedri</name>
    <dbReference type="NCBI Taxonomy" id="506608"/>
    <lineage>
        <taxon>Eukaryota</taxon>
        <taxon>Metazoa</taxon>
        <taxon>Ecdysozoa</taxon>
        <taxon>Arthropoda</taxon>
        <taxon>Hexapoda</taxon>
        <taxon>Insecta</taxon>
        <taxon>Pterygota</taxon>
        <taxon>Neoptera</taxon>
        <taxon>Paraneoptera</taxon>
        <taxon>Hemiptera</taxon>
        <taxon>Sternorrhyncha</taxon>
        <taxon>Aphidomorpha</taxon>
        <taxon>Aphidoidea</taxon>
        <taxon>Aphididae</taxon>
        <taxon>Lachninae</taxon>
        <taxon>Cinara</taxon>
    </lineage>
</organism>
<dbReference type="PANTHER" id="PTHR24161">
    <property type="entry name" value="ANK_REP_REGION DOMAIN-CONTAINING PROTEIN-RELATED"/>
    <property type="match status" value="1"/>
</dbReference>
<feature type="domain" description="Palmitoyltransferase DHHC" evidence="9">
    <location>
        <begin position="418"/>
        <end position="553"/>
    </location>
</feature>
<dbReference type="InterPro" id="IPR036770">
    <property type="entry name" value="Ankyrin_rpt-contain_sf"/>
</dbReference>
<evidence type="ECO:0000256" key="1">
    <source>
        <dbReference type="ARBA" id="ARBA00004141"/>
    </source>
</evidence>
<dbReference type="GO" id="GO:0016020">
    <property type="term" value="C:membrane"/>
    <property type="evidence" value="ECO:0007669"/>
    <property type="project" value="UniProtKB-SubCell"/>
</dbReference>
<feature type="repeat" description="ANK" evidence="7">
    <location>
        <begin position="216"/>
        <end position="248"/>
    </location>
</feature>
<feature type="repeat" description="ANK" evidence="7">
    <location>
        <begin position="115"/>
        <end position="147"/>
    </location>
</feature>
<feature type="repeat" description="ANK" evidence="7">
    <location>
        <begin position="148"/>
        <end position="180"/>
    </location>
</feature>
<evidence type="ECO:0000256" key="8">
    <source>
        <dbReference type="RuleBase" id="RU079119"/>
    </source>
</evidence>
<comment type="similarity">
    <text evidence="8">Belongs to the DHHC palmitoyltransferase family.</text>
</comment>
<keyword evidence="11" id="KW-1185">Reference proteome</keyword>
<evidence type="ECO:0000256" key="5">
    <source>
        <dbReference type="ARBA" id="ARBA00023043"/>
    </source>
</evidence>
<feature type="transmembrane region" description="Helical" evidence="8">
    <location>
        <begin position="291"/>
        <end position="308"/>
    </location>
</feature>
<dbReference type="SUPFAM" id="SSF48403">
    <property type="entry name" value="Ankyrin repeat"/>
    <property type="match status" value="1"/>
</dbReference>
<comment type="catalytic activity">
    <reaction evidence="8">
        <text>L-cysteinyl-[protein] + hexadecanoyl-CoA = S-hexadecanoyl-L-cysteinyl-[protein] + CoA</text>
        <dbReference type="Rhea" id="RHEA:36683"/>
        <dbReference type="Rhea" id="RHEA-COMP:10131"/>
        <dbReference type="Rhea" id="RHEA-COMP:11032"/>
        <dbReference type="ChEBI" id="CHEBI:29950"/>
        <dbReference type="ChEBI" id="CHEBI:57287"/>
        <dbReference type="ChEBI" id="CHEBI:57379"/>
        <dbReference type="ChEBI" id="CHEBI:74151"/>
        <dbReference type="EC" id="2.3.1.225"/>
    </reaction>
</comment>
<keyword evidence="3" id="KW-0677">Repeat</keyword>
<feature type="transmembrane region" description="Helical" evidence="8">
    <location>
        <begin position="352"/>
        <end position="383"/>
    </location>
</feature>
<comment type="domain">
    <text evidence="8">The DHHC domain is required for palmitoyltransferase activity.</text>
</comment>
<evidence type="ECO:0000256" key="6">
    <source>
        <dbReference type="ARBA" id="ARBA00023136"/>
    </source>
</evidence>
<keyword evidence="5 7" id="KW-0040">ANK repeat</keyword>
<sequence>MHSLCGHFSLIQDGCGAISSAKSTVDSVPVFTKKPTNTQNRIITDDESKNFDIVKASQYGLLNRCIEIIESGYDINTSDSHNISLLHWAAINNKTELIKYFISKGAVVDAVGGDLRATPLHWATRQGHLSAVVLLMNNGADPCFFDIEGHTCLHIAAQFGFTAIVAYMIAKGVDVNSRDKDGMTALMWSSYKSLNLHPTKLLISLGASMSVQDDVHRNTPLHWALISRNPTSISLLVNKGSPLTIKNSKGCTALTLINESRSEIWIGLNTLKIVDDKIKPKNVLFKFNEQLLSVIIVSVVFYAIGSILDSHMMYTAKLLCMLIGYIIMYKLNHTYISVSNTLPVSIYFATKFWMYITWVFWLLPVVSFWCSIGFFVITSLLWYNFMFSWNGNPGYVPNNKTDQYAAIIELAESFGFSSDVFCSTCLIKKPIRSKHCNICNRCVAKFDHHCPWVNNCIGASNHRHFVGYLITLLIACGFIIYGSIKYLSMAYKYNGQIYYYNMIDIVWEVLRLDSWVSWIMINAILHLIWVSMLLGCQSYQIIWLGMTTNERINAARYEHFIQHGNSYKSPYNRGKSQNLIDFVQCHCLHSKILNEKVWFKYSDFDVFIEKELNSYIKHDLEYV</sequence>
<feature type="transmembrane region" description="Helical" evidence="8">
    <location>
        <begin position="515"/>
        <end position="536"/>
    </location>
</feature>
<dbReference type="PANTHER" id="PTHR24161:SF85">
    <property type="entry name" value="PALMITOYLTRANSFERASE HIP14"/>
    <property type="match status" value="1"/>
</dbReference>
<evidence type="ECO:0000259" key="9">
    <source>
        <dbReference type="Pfam" id="PF01529"/>
    </source>
</evidence>
<evidence type="ECO:0000256" key="7">
    <source>
        <dbReference type="PROSITE-ProRule" id="PRU00023"/>
    </source>
</evidence>
<name>A0A5E4NC89_9HEMI</name>
<dbReference type="Proteomes" id="UP000325440">
    <property type="component" value="Unassembled WGS sequence"/>
</dbReference>
<dbReference type="PROSITE" id="PS50297">
    <property type="entry name" value="ANK_REP_REGION"/>
    <property type="match status" value="2"/>
</dbReference>
<protein>
    <recommendedName>
        <fullName evidence="8">Palmitoyltransferase</fullName>
        <ecNumber evidence="8">2.3.1.225</ecNumber>
    </recommendedName>
</protein>
<dbReference type="Pfam" id="PF12796">
    <property type="entry name" value="Ank_2"/>
    <property type="match status" value="2"/>
</dbReference>
<keyword evidence="4 8" id="KW-1133">Transmembrane helix</keyword>
<reference evidence="10 11" key="1">
    <citation type="submission" date="2019-08" db="EMBL/GenBank/DDBJ databases">
        <authorList>
            <person name="Alioto T."/>
            <person name="Alioto T."/>
            <person name="Gomez Garrido J."/>
        </authorList>
    </citation>
    <scope>NUCLEOTIDE SEQUENCE [LARGE SCALE GENOMIC DNA]</scope>
</reference>
<dbReference type="SMART" id="SM00248">
    <property type="entry name" value="ANK"/>
    <property type="match status" value="5"/>
</dbReference>
<dbReference type="InterPro" id="IPR001594">
    <property type="entry name" value="Palmitoyltrfase_DHHC"/>
</dbReference>
<dbReference type="Gene3D" id="1.25.40.20">
    <property type="entry name" value="Ankyrin repeat-containing domain"/>
    <property type="match status" value="1"/>
</dbReference>
<evidence type="ECO:0000256" key="3">
    <source>
        <dbReference type="ARBA" id="ARBA00022737"/>
    </source>
</evidence>
<proteinExistence type="inferred from homology"/>
<dbReference type="PROSITE" id="PS50216">
    <property type="entry name" value="DHHC"/>
    <property type="match status" value="1"/>
</dbReference>
<evidence type="ECO:0000313" key="10">
    <source>
        <dbReference type="EMBL" id="VVC40074.1"/>
    </source>
</evidence>
<comment type="subcellular location">
    <subcellularLocation>
        <location evidence="1">Membrane</location>
        <topology evidence="1">Multi-pass membrane protein</topology>
    </subcellularLocation>
</comment>
<keyword evidence="6 8" id="KW-0472">Membrane</keyword>
<accession>A0A5E4NC89</accession>
<keyword evidence="8 10" id="KW-0808">Transferase</keyword>
<evidence type="ECO:0000256" key="4">
    <source>
        <dbReference type="ARBA" id="ARBA00022989"/>
    </source>
</evidence>
<keyword evidence="2 8" id="KW-0812">Transmembrane</keyword>
<dbReference type="EC" id="2.3.1.225" evidence="8"/>
<dbReference type="InterPro" id="IPR002110">
    <property type="entry name" value="Ankyrin_rpt"/>
</dbReference>
<feature type="transmembrane region" description="Helical" evidence="8">
    <location>
        <begin position="465"/>
        <end position="484"/>
    </location>
</feature>
<evidence type="ECO:0000256" key="2">
    <source>
        <dbReference type="ARBA" id="ARBA00022692"/>
    </source>
</evidence>
<dbReference type="GO" id="GO:0019706">
    <property type="term" value="F:protein-cysteine S-palmitoyltransferase activity"/>
    <property type="evidence" value="ECO:0007669"/>
    <property type="project" value="UniProtKB-EC"/>
</dbReference>
<keyword evidence="8" id="KW-0012">Acyltransferase</keyword>
<dbReference type="PROSITE" id="PS50088">
    <property type="entry name" value="ANK_REPEAT"/>
    <property type="match status" value="4"/>
</dbReference>
<dbReference type="EMBL" id="CABPRJ010001900">
    <property type="protein sequence ID" value="VVC40074.1"/>
    <property type="molecule type" value="Genomic_DNA"/>
</dbReference>